<dbReference type="RefSeq" id="WP_067777551.1">
    <property type="nucleotide sequence ID" value="NZ_LIGX01000038.1"/>
</dbReference>
<evidence type="ECO:0000313" key="1">
    <source>
        <dbReference type="EMBL" id="SEH87208.1"/>
    </source>
</evidence>
<evidence type="ECO:0000313" key="2">
    <source>
        <dbReference type="Proteomes" id="UP000176204"/>
    </source>
</evidence>
<reference evidence="2" key="1">
    <citation type="submission" date="2016-09" db="EMBL/GenBank/DDBJ databases">
        <authorList>
            <person name="Koehorst J."/>
        </authorList>
    </citation>
    <scope>NUCLEOTIDE SEQUENCE [LARGE SCALE GENOMIC DNA]</scope>
</reference>
<dbReference type="Proteomes" id="UP000176204">
    <property type="component" value="Chromosome I"/>
</dbReference>
<dbReference type="EMBL" id="LT629973">
    <property type="protein sequence ID" value="SEH87208.1"/>
    <property type="molecule type" value="Genomic_DNA"/>
</dbReference>
<protein>
    <submittedName>
        <fullName evidence="1">Uncharacterized protein</fullName>
    </submittedName>
</protein>
<sequence>MATKLSERQRKSLFAVSRKAWNQIAGTGAYGSYEEFRRTLSTQHCGQDSFTQLSNSDYGRLYDAFAGIAGEANPAKSYQTYTPHAKAVHFLKDAIMRFELPLVYMAKLIRDKFHITIEAGWTLDDMCAMLKPGQVWQLVYTVNNRGRAKVRREIDALGLDEPPIEHHATQPSVPPERLADHFNIRGPGKR</sequence>
<proteinExistence type="predicted"/>
<name>A0A1C7P9R6_9BACT</name>
<keyword evidence="2" id="KW-1185">Reference proteome</keyword>
<organism evidence="1 2">
    <name type="scientific">Akkermansia glycaniphila</name>
    <dbReference type="NCBI Taxonomy" id="1679444"/>
    <lineage>
        <taxon>Bacteria</taxon>
        <taxon>Pseudomonadati</taxon>
        <taxon>Verrucomicrobiota</taxon>
        <taxon>Verrucomicrobiia</taxon>
        <taxon>Verrucomicrobiales</taxon>
        <taxon>Akkermansiaceae</taxon>
        <taxon>Akkermansia</taxon>
    </lineage>
</organism>
<gene>
    <name evidence="1" type="ORF">PYTT_1354</name>
</gene>
<dbReference type="AlphaFoldDB" id="A0A1C7P9R6"/>
<accession>A0A1C7P9R6</accession>
<dbReference type="STRING" id="1679444.PYTT_1354"/>
<dbReference type="KEGG" id="agl:PYTT_1354"/>